<evidence type="ECO:0000313" key="2">
    <source>
        <dbReference type="EMBL" id="GHF29149.1"/>
    </source>
</evidence>
<dbReference type="Gene3D" id="3.90.1300.10">
    <property type="entry name" value="Amidase signature (AS) domain"/>
    <property type="match status" value="1"/>
</dbReference>
<reference evidence="2" key="4">
    <citation type="submission" date="2024-05" db="EMBL/GenBank/DDBJ databases">
        <authorList>
            <person name="Sun Q."/>
            <person name="Zhou Y."/>
        </authorList>
    </citation>
    <scope>NUCLEOTIDE SEQUENCE</scope>
    <source>
        <strain evidence="2">CGMCC 1.18437</strain>
    </source>
</reference>
<proteinExistence type="predicted"/>
<evidence type="ECO:0000313" key="4">
    <source>
        <dbReference type="Proteomes" id="UP000539473"/>
    </source>
</evidence>
<comment type="caution">
    <text evidence="3">The sequence shown here is derived from an EMBL/GenBank/DDBJ whole genome shotgun (WGS) entry which is preliminary data.</text>
</comment>
<reference evidence="2" key="1">
    <citation type="journal article" date="2014" name="Int. J. Syst. Evol. Microbiol.">
        <title>Complete genome of a new Firmicutes species belonging to the dominant human colonic microbiota ('Ruminococcus bicirculans') reveals two chromosomes and a selective capacity to utilize plant glucans.</title>
        <authorList>
            <consortium name="NISC Comparative Sequencing Program"/>
            <person name="Wegmann U."/>
            <person name="Louis P."/>
            <person name="Goesmann A."/>
            <person name="Henrissat B."/>
            <person name="Duncan S.H."/>
            <person name="Flint H.J."/>
        </authorList>
    </citation>
    <scope>NUCLEOTIDE SEQUENCE</scope>
    <source>
        <strain evidence="2">CGMCC 1.18437</strain>
    </source>
</reference>
<protein>
    <submittedName>
        <fullName evidence="3">Amidase</fullName>
        <ecNumber evidence="3">3.5.1.4</ecNumber>
    </submittedName>
</protein>
<dbReference type="Pfam" id="PF01425">
    <property type="entry name" value="Amidase"/>
    <property type="match status" value="1"/>
</dbReference>
<reference evidence="3 4" key="3">
    <citation type="submission" date="2020-08" db="EMBL/GenBank/DDBJ databases">
        <title>Genomic Encyclopedia of Type Strains, Phase IV (KMG-IV): sequencing the most valuable type-strain genomes for metagenomic binning, comparative biology and taxonomic classification.</title>
        <authorList>
            <person name="Goeker M."/>
        </authorList>
    </citation>
    <scope>NUCLEOTIDE SEQUENCE [LARGE SCALE GENOMIC DNA]</scope>
    <source>
        <strain evidence="3 4">DSM 27521</strain>
    </source>
</reference>
<dbReference type="PANTHER" id="PTHR42678">
    <property type="entry name" value="AMIDASE"/>
    <property type="match status" value="1"/>
</dbReference>
<dbReference type="SUPFAM" id="SSF75304">
    <property type="entry name" value="Amidase signature (AS) enzymes"/>
    <property type="match status" value="1"/>
</dbReference>
<dbReference type="Proteomes" id="UP000619376">
    <property type="component" value="Unassembled WGS sequence"/>
</dbReference>
<evidence type="ECO:0000313" key="3">
    <source>
        <dbReference type="EMBL" id="MBB5375456.1"/>
    </source>
</evidence>
<dbReference type="RefSeq" id="WP_308430861.1">
    <property type="nucleotide sequence ID" value="NZ_BNAJ01000001.1"/>
</dbReference>
<dbReference type="InterPro" id="IPR023631">
    <property type="entry name" value="Amidase_dom"/>
</dbReference>
<organism evidence="3 4">
    <name type="scientific">Deinococcus metalli</name>
    <dbReference type="NCBI Taxonomy" id="1141878"/>
    <lineage>
        <taxon>Bacteria</taxon>
        <taxon>Thermotogati</taxon>
        <taxon>Deinococcota</taxon>
        <taxon>Deinococci</taxon>
        <taxon>Deinococcales</taxon>
        <taxon>Deinococcaceae</taxon>
        <taxon>Deinococcus</taxon>
    </lineage>
</organism>
<evidence type="ECO:0000259" key="1">
    <source>
        <dbReference type="Pfam" id="PF01425"/>
    </source>
</evidence>
<feature type="domain" description="Amidase" evidence="1">
    <location>
        <begin position="36"/>
        <end position="395"/>
    </location>
</feature>
<dbReference type="GO" id="GO:0004040">
    <property type="term" value="F:amidase activity"/>
    <property type="evidence" value="ECO:0007669"/>
    <property type="project" value="UniProtKB-EC"/>
</dbReference>
<dbReference type="AlphaFoldDB" id="A0A7W8NN82"/>
<keyword evidence="5" id="KW-1185">Reference proteome</keyword>
<dbReference type="PANTHER" id="PTHR42678:SF34">
    <property type="entry name" value="OS04G0183300 PROTEIN"/>
    <property type="match status" value="1"/>
</dbReference>
<reference evidence="5" key="2">
    <citation type="journal article" date="2019" name="Int. J. Syst. Evol. Microbiol.">
        <title>The Global Catalogue of Microorganisms (GCM) 10K type strain sequencing project: providing services to taxonomists for standard genome sequencing and annotation.</title>
        <authorList>
            <consortium name="The Broad Institute Genomics Platform"/>
            <consortium name="The Broad Institute Genome Sequencing Center for Infectious Disease"/>
            <person name="Wu L."/>
            <person name="Ma J."/>
        </authorList>
    </citation>
    <scope>NUCLEOTIDE SEQUENCE [LARGE SCALE GENOMIC DNA]</scope>
    <source>
        <strain evidence="5">CGMCC 1.18437</strain>
    </source>
</reference>
<keyword evidence="3" id="KW-0378">Hydrolase</keyword>
<dbReference type="EMBL" id="JACHFK010000001">
    <property type="protein sequence ID" value="MBB5375456.1"/>
    <property type="molecule type" value="Genomic_DNA"/>
</dbReference>
<dbReference type="EMBL" id="BNAJ01000001">
    <property type="protein sequence ID" value="GHF29149.1"/>
    <property type="molecule type" value="Genomic_DNA"/>
</dbReference>
<sequence>MTFQPDLAGADPARVLTLDATALADAIRMGAISASEATRVYLDRIDRLNPRLHAVITVNPGAAADAAALDGLPAAERGVLHGVPMLIKDNIDVAGLPTTAGSVLMARHVPREDAPVVARLRAAGAVILGKANMTEWANFMTLGMPNGYSSCGGQTVNPWGADLDTGGSSSGSGVAVAARLCAAAIGTETSGSIVSPAHQNGVVGLKPTLGAVPRTGIVPISHSQDTAGPITRSVRDAALILGVIAGPDERDPATLGVASPAALPASLRGAVIGVIRDEPHVSPADHAAQDAAAAALAQAGATLRDVTFPTRAELDAAGWMLDVLVYEFQGGLNAYLSGVTDGPHTMRDVIEGNDAQPETALRYGQILLHAAHGTRGDASETHYRQARRRDLDLSRNRGLDPLFAGGVHLLLYPGIHGCPQAAKAGYPSLALPTPPQDGRPAGVLLVAPAGSDAALLALAGDLSDTLGGVTFPAAE</sequence>
<evidence type="ECO:0000313" key="5">
    <source>
        <dbReference type="Proteomes" id="UP000619376"/>
    </source>
</evidence>
<accession>A0A7W8NN82</accession>
<dbReference type="EC" id="3.5.1.4" evidence="3"/>
<dbReference type="Proteomes" id="UP000539473">
    <property type="component" value="Unassembled WGS sequence"/>
</dbReference>
<name>A0A7W8NN82_9DEIO</name>
<gene>
    <name evidence="2" type="ORF">GCM10017781_01400</name>
    <name evidence="3" type="ORF">HNQ07_000900</name>
</gene>
<dbReference type="InterPro" id="IPR036928">
    <property type="entry name" value="AS_sf"/>
</dbReference>